<proteinExistence type="predicted"/>
<evidence type="ECO:0000313" key="2">
    <source>
        <dbReference type="EMBL" id="SMC40669.1"/>
    </source>
</evidence>
<dbReference type="Gene3D" id="3.10.180.10">
    <property type="entry name" value="2,3-Dihydroxybiphenyl 1,2-Dioxygenase, domain 1"/>
    <property type="match status" value="2"/>
</dbReference>
<protein>
    <submittedName>
        <fullName evidence="2">Catechol 2,3-dioxygenase</fullName>
    </submittedName>
</protein>
<dbReference type="AlphaFoldDB" id="A0A1W1YWW7"/>
<gene>
    <name evidence="2" type="ORF">SAMN04487984_0984</name>
</gene>
<accession>A0A1W1YWW7</accession>
<dbReference type="SUPFAM" id="SSF54593">
    <property type="entry name" value="Glyoxalase/Bleomycin resistance protein/Dihydroxybiphenyl dioxygenase"/>
    <property type="match status" value="2"/>
</dbReference>
<dbReference type="STRING" id="371602.SAMN04487984_0984"/>
<keyword evidence="2" id="KW-0223">Dioxygenase</keyword>
<evidence type="ECO:0000259" key="1">
    <source>
        <dbReference type="PROSITE" id="PS51819"/>
    </source>
</evidence>
<dbReference type="InterPro" id="IPR029068">
    <property type="entry name" value="Glyas_Bleomycin-R_OHBP_Dase"/>
</dbReference>
<dbReference type="InterPro" id="IPR037523">
    <property type="entry name" value="VOC_core"/>
</dbReference>
<dbReference type="PROSITE" id="PS51819">
    <property type="entry name" value="VOC"/>
    <property type="match status" value="1"/>
</dbReference>
<organism evidence="2 3">
    <name type="scientific">Aerococcus suis</name>
    <dbReference type="NCBI Taxonomy" id="371602"/>
    <lineage>
        <taxon>Bacteria</taxon>
        <taxon>Bacillati</taxon>
        <taxon>Bacillota</taxon>
        <taxon>Bacilli</taxon>
        <taxon>Lactobacillales</taxon>
        <taxon>Aerococcaceae</taxon>
        <taxon>Aerococcus</taxon>
    </lineage>
</organism>
<dbReference type="PANTHER" id="PTHR43279:SF1">
    <property type="entry name" value="CATECHOL-2,3-DIOXYGENASE"/>
    <property type="match status" value="1"/>
</dbReference>
<dbReference type="OrthoDB" id="9792626at2"/>
<sequence>MAEQHHQTVSIETVTLQVKDLEKVSQFYQEIIGLSVLSEDKQHIALGIDENKEPLIILTAEGEYELVTGPRNGLFHIALLLPSRADLGDVLKRWIEAGYRDIGASDHGYSEALYIQDPEDNGIEIYVDKDPSEWDINADGSVNGITIPMDAQGVYASRHEQTPKKLPVGTFIGHLHLSSEHIEAFDRYYHEALNLRQQATLPNAHFYSYDGYHHHFAINNWDVEKMIPHKDQHTGMASYTLHYHDDTLFQKITDSLLADNRIISIENNVVYAKDPNDITLILKK</sequence>
<dbReference type="Pfam" id="PF00903">
    <property type="entry name" value="Glyoxalase"/>
    <property type="match status" value="1"/>
</dbReference>
<evidence type="ECO:0000313" key="3">
    <source>
        <dbReference type="Proteomes" id="UP000243884"/>
    </source>
</evidence>
<feature type="domain" description="VOC" evidence="1">
    <location>
        <begin position="10"/>
        <end position="128"/>
    </location>
</feature>
<dbReference type="PANTHER" id="PTHR43279">
    <property type="entry name" value="CATECHOL-2,3-DIOXYGENASE"/>
    <property type="match status" value="1"/>
</dbReference>
<keyword evidence="2" id="KW-0560">Oxidoreductase</keyword>
<reference evidence="3" key="1">
    <citation type="submission" date="2017-04" db="EMBL/GenBank/DDBJ databases">
        <authorList>
            <person name="Varghese N."/>
            <person name="Submissions S."/>
        </authorList>
    </citation>
    <scope>NUCLEOTIDE SEQUENCE [LARGE SCALE GENOMIC DNA]</scope>
    <source>
        <strain evidence="3">DSM 21500</strain>
    </source>
</reference>
<keyword evidence="3" id="KW-1185">Reference proteome</keyword>
<dbReference type="GO" id="GO:0051213">
    <property type="term" value="F:dioxygenase activity"/>
    <property type="evidence" value="ECO:0007669"/>
    <property type="project" value="UniProtKB-KW"/>
</dbReference>
<dbReference type="EMBL" id="FWXK01000004">
    <property type="protein sequence ID" value="SMC40669.1"/>
    <property type="molecule type" value="Genomic_DNA"/>
</dbReference>
<dbReference type="Proteomes" id="UP000243884">
    <property type="component" value="Unassembled WGS sequence"/>
</dbReference>
<name>A0A1W1YWW7_9LACT</name>
<dbReference type="RefSeq" id="WP_084099112.1">
    <property type="nucleotide sequence ID" value="NZ_FWXK01000004.1"/>
</dbReference>
<dbReference type="InterPro" id="IPR004360">
    <property type="entry name" value="Glyas_Fos-R_dOase_dom"/>
</dbReference>